<dbReference type="Proteomes" id="UP000556200">
    <property type="component" value="Unassembled WGS sequence"/>
</dbReference>
<feature type="non-terminal residue" evidence="1">
    <location>
        <position position="89"/>
    </location>
</feature>
<proteinExistence type="predicted"/>
<comment type="caution">
    <text evidence="1">The sequence shown here is derived from an EMBL/GenBank/DDBJ whole genome shotgun (WGS) entry which is preliminary data.</text>
</comment>
<protein>
    <submittedName>
        <fullName evidence="1">ENR1 protein</fullName>
    </submittedName>
</protein>
<accession>A0A7K4RGA1</accession>
<name>A0A7K4RGA1_9TYRA</name>
<feature type="non-terminal residue" evidence="1">
    <location>
        <position position="1"/>
    </location>
</feature>
<evidence type="ECO:0000313" key="1">
    <source>
        <dbReference type="EMBL" id="NWQ72388.1"/>
    </source>
</evidence>
<dbReference type="AlphaFoldDB" id="A0A7K4RGA1"/>
<dbReference type="EMBL" id="VYZA01004949">
    <property type="protein sequence ID" value="NWQ72388.1"/>
    <property type="molecule type" value="Genomic_DNA"/>
</dbReference>
<gene>
    <name evidence="1" type="primary">Erv31</name>
    <name evidence="1" type="ORF">NEOCIN_R15549</name>
</gene>
<organism evidence="1 2">
    <name type="scientific">Neopipo cinnamomea</name>
    <dbReference type="NCBI Taxonomy" id="456388"/>
    <lineage>
        <taxon>Eukaryota</taxon>
        <taxon>Metazoa</taxon>
        <taxon>Chordata</taxon>
        <taxon>Craniata</taxon>
        <taxon>Vertebrata</taxon>
        <taxon>Euteleostomi</taxon>
        <taxon>Archelosauria</taxon>
        <taxon>Archosauria</taxon>
        <taxon>Dinosauria</taxon>
        <taxon>Saurischia</taxon>
        <taxon>Theropoda</taxon>
        <taxon>Coelurosauria</taxon>
        <taxon>Aves</taxon>
        <taxon>Neognathae</taxon>
        <taxon>Neoaves</taxon>
        <taxon>Telluraves</taxon>
        <taxon>Australaves</taxon>
        <taxon>Passeriformes</taxon>
        <taxon>Tyrannidae</taxon>
        <taxon>Neopipo</taxon>
    </lineage>
</organism>
<keyword evidence="2" id="KW-1185">Reference proteome</keyword>
<reference evidence="1 2" key="1">
    <citation type="submission" date="2019-09" db="EMBL/GenBank/DDBJ databases">
        <title>Bird 10,000 Genomes (B10K) Project - Family phase.</title>
        <authorList>
            <person name="Zhang G."/>
        </authorList>
    </citation>
    <scope>NUCLEOTIDE SEQUENCE [LARGE SCALE GENOMIC DNA]</scope>
    <source>
        <strain evidence="1">B10K-DU-004-15</strain>
        <tissue evidence="1">Mixed tissue sample</tissue>
    </source>
</reference>
<sequence>MIKELELPPVGQNLFVNLAEKIASELKVTQCWVCGRPQIAEEWPWRGTSLTAREILKGNYTFTSSKLRWPEGWVLSSMIPGEDCLRRTG</sequence>
<evidence type="ECO:0000313" key="2">
    <source>
        <dbReference type="Proteomes" id="UP000556200"/>
    </source>
</evidence>